<evidence type="ECO:0000256" key="1">
    <source>
        <dbReference type="ARBA" id="ARBA00001798"/>
    </source>
</evidence>
<evidence type="ECO:0000256" key="2">
    <source>
        <dbReference type="ARBA" id="ARBA00012251"/>
    </source>
</evidence>
<evidence type="ECO:0000256" key="8">
    <source>
        <dbReference type="ARBA" id="ARBA00022833"/>
    </source>
</evidence>
<evidence type="ECO:0000256" key="6">
    <source>
        <dbReference type="ARBA" id="ARBA00022771"/>
    </source>
</evidence>
<evidence type="ECO:0000259" key="10">
    <source>
        <dbReference type="PROSITE" id="PS51873"/>
    </source>
</evidence>
<dbReference type="GO" id="GO:0061630">
    <property type="term" value="F:ubiquitin protein ligase activity"/>
    <property type="evidence" value="ECO:0007669"/>
    <property type="project" value="UniProtKB-EC"/>
</dbReference>
<dbReference type="AlphaFoldDB" id="A0A9N9V1C6"/>
<comment type="catalytic activity">
    <reaction evidence="1">
        <text>[E2 ubiquitin-conjugating enzyme]-S-ubiquitinyl-L-cysteine + [acceptor protein]-L-lysine = [E2 ubiquitin-conjugating enzyme]-L-cysteine + [acceptor protein]-N(6)-ubiquitinyl-L-lysine.</text>
        <dbReference type="EC" id="2.3.2.31"/>
    </reaction>
</comment>
<protein>
    <recommendedName>
        <fullName evidence="2">RBR-type E3 ubiquitin transferase</fullName>
        <ecNumber evidence="2">2.3.2.31</ecNumber>
    </recommendedName>
</protein>
<accession>A0A9N9V1C6</accession>
<evidence type="ECO:0000256" key="9">
    <source>
        <dbReference type="SAM" id="MobiDB-lite"/>
    </source>
</evidence>
<dbReference type="InterPro" id="IPR002867">
    <property type="entry name" value="IBR_dom"/>
</dbReference>
<proteinExistence type="predicted"/>
<gene>
    <name evidence="11" type="ORF">CRHIZ90672A_00007065</name>
</gene>
<keyword evidence="8" id="KW-0862">Zinc</keyword>
<evidence type="ECO:0000256" key="3">
    <source>
        <dbReference type="ARBA" id="ARBA00022679"/>
    </source>
</evidence>
<sequence length="414" mass="46516">MNIQDLDAESLQLFIKLQSDDLNLLDNGKSKANQPMSDNQLAMCVYKAELESLASFSADQAMCRSISNAVSADGAAIVAHRRVELQARSDRQHALALSTNGQTATATSGHSTSLPMKRHGEGSAPTPNKRVPPPKGAHSPYDCLACCERIYYDDLTTSACEHHYCRACLVNLFESALTDESLFPPKCCHKQIPFLLNQKFFSRSLCTSFDEKSIEFTTPNRTYCHIKTCSAFIPPSSIQGDKAVCRKCKFSTCTHCKGLYHAGFCPQDSATQELLRIAKENGWQSCQSCHRIVELSTGCNHITCVCKHQFCYVCGVKWKSCKCPHWDEQRLLTRANNIVNRDAGAGAMAPAVRAAQIDRERTNLIQNHECLHERWESRRGAHRCEECHDRLPFFIFECRQCNIMACGRCRYNRL</sequence>
<dbReference type="Pfam" id="PF01485">
    <property type="entry name" value="IBR"/>
    <property type="match status" value="1"/>
</dbReference>
<dbReference type="CDD" id="cd20335">
    <property type="entry name" value="BRcat_RBR"/>
    <property type="match status" value="1"/>
</dbReference>
<evidence type="ECO:0000313" key="11">
    <source>
        <dbReference type="EMBL" id="CAH0017369.1"/>
    </source>
</evidence>
<keyword evidence="4" id="KW-0479">Metal-binding</keyword>
<dbReference type="PANTHER" id="PTHR11685">
    <property type="entry name" value="RBR FAMILY RING FINGER AND IBR DOMAIN-CONTAINING"/>
    <property type="match status" value="1"/>
</dbReference>
<evidence type="ECO:0000256" key="7">
    <source>
        <dbReference type="ARBA" id="ARBA00022786"/>
    </source>
</evidence>
<keyword evidence="5" id="KW-0677">Repeat</keyword>
<dbReference type="InterPro" id="IPR044066">
    <property type="entry name" value="TRIAD_supradom"/>
</dbReference>
<keyword evidence="12" id="KW-1185">Reference proteome</keyword>
<dbReference type="GO" id="GO:0016567">
    <property type="term" value="P:protein ubiquitination"/>
    <property type="evidence" value="ECO:0007669"/>
    <property type="project" value="InterPro"/>
</dbReference>
<dbReference type="EMBL" id="CABFNQ020000506">
    <property type="protein sequence ID" value="CAH0017369.1"/>
    <property type="molecule type" value="Genomic_DNA"/>
</dbReference>
<dbReference type="CDD" id="cd22584">
    <property type="entry name" value="Rcat_RBR_unk"/>
    <property type="match status" value="1"/>
</dbReference>
<dbReference type="Gene3D" id="1.20.120.1750">
    <property type="match status" value="1"/>
</dbReference>
<dbReference type="GO" id="GO:0008270">
    <property type="term" value="F:zinc ion binding"/>
    <property type="evidence" value="ECO:0007669"/>
    <property type="project" value="UniProtKB-KW"/>
</dbReference>
<evidence type="ECO:0000256" key="4">
    <source>
        <dbReference type="ARBA" id="ARBA00022723"/>
    </source>
</evidence>
<evidence type="ECO:0000313" key="12">
    <source>
        <dbReference type="Proteomes" id="UP000696573"/>
    </source>
</evidence>
<feature type="compositionally biased region" description="Polar residues" evidence="9">
    <location>
        <begin position="97"/>
        <end position="114"/>
    </location>
</feature>
<dbReference type="InterPro" id="IPR017907">
    <property type="entry name" value="Znf_RING_CS"/>
</dbReference>
<organism evidence="11 12">
    <name type="scientific">Clonostachys rhizophaga</name>
    <dbReference type="NCBI Taxonomy" id="160324"/>
    <lineage>
        <taxon>Eukaryota</taxon>
        <taxon>Fungi</taxon>
        <taxon>Dikarya</taxon>
        <taxon>Ascomycota</taxon>
        <taxon>Pezizomycotina</taxon>
        <taxon>Sordariomycetes</taxon>
        <taxon>Hypocreomycetidae</taxon>
        <taxon>Hypocreales</taxon>
        <taxon>Bionectriaceae</taxon>
        <taxon>Clonostachys</taxon>
    </lineage>
</organism>
<comment type="caution">
    <text evidence="11">The sequence shown here is derived from an EMBL/GenBank/DDBJ whole genome shotgun (WGS) entry which is preliminary data.</text>
</comment>
<dbReference type="EC" id="2.3.2.31" evidence="2"/>
<dbReference type="Proteomes" id="UP000696573">
    <property type="component" value="Unassembled WGS sequence"/>
</dbReference>
<reference evidence="11" key="1">
    <citation type="submission" date="2021-10" db="EMBL/GenBank/DDBJ databases">
        <authorList>
            <person name="Piombo E."/>
        </authorList>
    </citation>
    <scope>NUCLEOTIDE SEQUENCE</scope>
</reference>
<dbReference type="SUPFAM" id="SSF57850">
    <property type="entry name" value="RING/U-box"/>
    <property type="match status" value="2"/>
</dbReference>
<feature type="region of interest" description="Disordered" evidence="9">
    <location>
        <begin position="90"/>
        <end position="135"/>
    </location>
</feature>
<feature type="domain" description="RING-type" evidence="10">
    <location>
        <begin position="139"/>
        <end position="329"/>
    </location>
</feature>
<keyword evidence="3" id="KW-0808">Transferase</keyword>
<keyword evidence="6" id="KW-0863">Zinc-finger</keyword>
<dbReference type="InterPro" id="IPR031127">
    <property type="entry name" value="E3_UB_ligase_RBR"/>
</dbReference>
<dbReference type="PROSITE" id="PS00518">
    <property type="entry name" value="ZF_RING_1"/>
    <property type="match status" value="1"/>
</dbReference>
<name>A0A9N9V1C6_9HYPO</name>
<evidence type="ECO:0000256" key="5">
    <source>
        <dbReference type="ARBA" id="ARBA00022737"/>
    </source>
</evidence>
<dbReference type="PROSITE" id="PS51873">
    <property type="entry name" value="TRIAD"/>
    <property type="match status" value="1"/>
</dbReference>
<dbReference type="OrthoDB" id="10009520at2759"/>
<keyword evidence="7" id="KW-0833">Ubl conjugation pathway</keyword>